<evidence type="ECO:0000256" key="2">
    <source>
        <dbReference type="ARBA" id="ARBA00022679"/>
    </source>
</evidence>
<sequence>MDRIMDESMLKKWQMVRKWGGGILFTMSLFFSALLGFVVLSPVYIIGFALRLQCGQWIYDTIISTWFAFAVGAYEVIYGVRIVIQGDVRAMSKDKCSLIVMNHRTRLDWLFYFAVQARYSSLRRFKISLKNELRHIPGAGWAMQAAKFLFLKRRWSVDRDKIVDYLSTFASYGMSPQLLLFPEGTDFQQVSRQRSRQYAEQNELSDYSHVLHPRTLGFTSVVGYMKEYNKLDQIIDVTVAYPENVLQTETALITGDIPRVIVFIINCFDIDTVPTENEARLAQWLEHRWRLKEETLKEFYVYKDYSGENGLTAEQNLEIERDTKLYLVAALVFWAGLCLSCVCLLLLSHVFRVCVLWGLLICLLVSSFVGFDTLFNSLAVFPDM</sequence>
<evidence type="ECO:0000313" key="6">
    <source>
        <dbReference type="EMBL" id="KAH3811006.1"/>
    </source>
</evidence>
<dbReference type="InterPro" id="IPR032098">
    <property type="entry name" value="Acyltransf_C"/>
</dbReference>
<dbReference type="EMBL" id="JAIWYP010000006">
    <property type="protein sequence ID" value="KAH3811006.1"/>
    <property type="molecule type" value="Genomic_DNA"/>
</dbReference>
<feature type="transmembrane region" description="Helical" evidence="4">
    <location>
        <begin position="325"/>
        <end position="351"/>
    </location>
</feature>
<keyword evidence="4" id="KW-0472">Membrane</keyword>
<dbReference type="OrthoDB" id="186786at2759"/>
<comment type="caution">
    <text evidence="6">The sequence shown here is derived from an EMBL/GenBank/DDBJ whole genome shotgun (WGS) entry which is preliminary data.</text>
</comment>
<dbReference type="GO" id="GO:0016746">
    <property type="term" value="F:acyltransferase activity"/>
    <property type="evidence" value="ECO:0007669"/>
    <property type="project" value="UniProtKB-KW"/>
</dbReference>
<evidence type="ECO:0000259" key="5">
    <source>
        <dbReference type="SMART" id="SM00563"/>
    </source>
</evidence>
<evidence type="ECO:0000256" key="1">
    <source>
        <dbReference type="ARBA" id="ARBA00008655"/>
    </source>
</evidence>
<dbReference type="Pfam" id="PF01553">
    <property type="entry name" value="Acyltransferase"/>
    <property type="match status" value="1"/>
</dbReference>
<keyword evidence="4" id="KW-1133">Transmembrane helix</keyword>
<accession>A0A9D4G5W9</accession>
<dbReference type="PANTHER" id="PTHR10983">
    <property type="entry name" value="1-ACYLGLYCEROL-3-PHOSPHATE ACYLTRANSFERASE-RELATED"/>
    <property type="match status" value="1"/>
</dbReference>
<reference evidence="6" key="2">
    <citation type="submission" date="2020-11" db="EMBL/GenBank/DDBJ databases">
        <authorList>
            <person name="McCartney M.A."/>
            <person name="Auch B."/>
            <person name="Kono T."/>
            <person name="Mallez S."/>
            <person name="Becker A."/>
            <person name="Gohl D.M."/>
            <person name="Silverstein K.A.T."/>
            <person name="Koren S."/>
            <person name="Bechman K.B."/>
            <person name="Herman A."/>
            <person name="Abrahante J.E."/>
            <person name="Garbe J."/>
        </authorList>
    </citation>
    <scope>NUCLEOTIDE SEQUENCE</scope>
    <source>
        <strain evidence="6">Duluth1</strain>
        <tissue evidence="6">Whole animal</tissue>
    </source>
</reference>
<organism evidence="6 7">
    <name type="scientific">Dreissena polymorpha</name>
    <name type="common">Zebra mussel</name>
    <name type="synonym">Mytilus polymorpha</name>
    <dbReference type="NCBI Taxonomy" id="45954"/>
    <lineage>
        <taxon>Eukaryota</taxon>
        <taxon>Metazoa</taxon>
        <taxon>Spiralia</taxon>
        <taxon>Lophotrochozoa</taxon>
        <taxon>Mollusca</taxon>
        <taxon>Bivalvia</taxon>
        <taxon>Autobranchia</taxon>
        <taxon>Heteroconchia</taxon>
        <taxon>Euheterodonta</taxon>
        <taxon>Imparidentia</taxon>
        <taxon>Neoheterodontei</taxon>
        <taxon>Myida</taxon>
        <taxon>Dreissenoidea</taxon>
        <taxon>Dreissenidae</taxon>
        <taxon>Dreissena</taxon>
    </lineage>
</organism>
<keyword evidence="4" id="KW-0812">Transmembrane</keyword>
<evidence type="ECO:0000256" key="3">
    <source>
        <dbReference type="ARBA" id="ARBA00023315"/>
    </source>
</evidence>
<keyword evidence="2" id="KW-0808">Transferase</keyword>
<comment type="similarity">
    <text evidence="1">Belongs to the 1-acyl-sn-glycerol-3-phosphate acyltransferase family.</text>
</comment>
<dbReference type="PANTHER" id="PTHR10983:SF16">
    <property type="entry name" value="LYSOCARDIOLIPIN ACYLTRANSFERASE 1"/>
    <property type="match status" value="1"/>
</dbReference>
<dbReference type="CDD" id="cd07990">
    <property type="entry name" value="LPLAT_LCLAT1-like"/>
    <property type="match status" value="1"/>
</dbReference>
<dbReference type="SMART" id="SM00563">
    <property type="entry name" value="PlsC"/>
    <property type="match status" value="1"/>
</dbReference>
<evidence type="ECO:0000313" key="7">
    <source>
        <dbReference type="Proteomes" id="UP000828390"/>
    </source>
</evidence>
<dbReference type="GO" id="GO:0005783">
    <property type="term" value="C:endoplasmic reticulum"/>
    <property type="evidence" value="ECO:0007669"/>
    <property type="project" value="TreeGrafter"/>
</dbReference>
<dbReference type="SUPFAM" id="SSF69593">
    <property type="entry name" value="Glycerol-3-phosphate (1)-acyltransferase"/>
    <property type="match status" value="1"/>
</dbReference>
<evidence type="ECO:0000256" key="4">
    <source>
        <dbReference type="SAM" id="Phobius"/>
    </source>
</evidence>
<dbReference type="GO" id="GO:0036149">
    <property type="term" value="P:phosphatidylinositol acyl-chain remodeling"/>
    <property type="evidence" value="ECO:0007669"/>
    <property type="project" value="TreeGrafter"/>
</dbReference>
<gene>
    <name evidence="6" type="ORF">DPMN_139406</name>
</gene>
<dbReference type="Proteomes" id="UP000828390">
    <property type="component" value="Unassembled WGS sequence"/>
</dbReference>
<protein>
    <recommendedName>
        <fullName evidence="5">Phospholipid/glycerol acyltransferase domain-containing protein</fullName>
    </recommendedName>
</protein>
<feature type="transmembrane region" description="Helical" evidence="4">
    <location>
        <begin position="62"/>
        <end position="84"/>
    </location>
</feature>
<name>A0A9D4G5W9_DREPO</name>
<feature type="domain" description="Phospholipid/glycerol acyltransferase" evidence="5">
    <location>
        <begin position="97"/>
        <end position="219"/>
    </location>
</feature>
<dbReference type="Pfam" id="PF16076">
    <property type="entry name" value="Acyltransf_C"/>
    <property type="match status" value="1"/>
</dbReference>
<proteinExistence type="inferred from homology"/>
<dbReference type="InterPro" id="IPR002123">
    <property type="entry name" value="Plipid/glycerol_acylTrfase"/>
</dbReference>
<feature type="transmembrane region" description="Helical" evidence="4">
    <location>
        <begin position="357"/>
        <end position="381"/>
    </location>
</feature>
<dbReference type="AlphaFoldDB" id="A0A9D4G5W9"/>
<reference evidence="6" key="1">
    <citation type="journal article" date="2019" name="bioRxiv">
        <title>The Genome of the Zebra Mussel, Dreissena polymorpha: A Resource for Invasive Species Research.</title>
        <authorList>
            <person name="McCartney M.A."/>
            <person name="Auch B."/>
            <person name="Kono T."/>
            <person name="Mallez S."/>
            <person name="Zhang Y."/>
            <person name="Obille A."/>
            <person name="Becker A."/>
            <person name="Abrahante J.E."/>
            <person name="Garbe J."/>
            <person name="Badalamenti J.P."/>
            <person name="Herman A."/>
            <person name="Mangelson H."/>
            <person name="Liachko I."/>
            <person name="Sullivan S."/>
            <person name="Sone E.D."/>
            <person name="Koren S."/>
            <person name="Silverstein K.A.T."/>
            <person name="Beckman K.B."/>
            <person name="Gohl D.M."/>
        </authorList>
    </citation>
    <scope>NUCLEOTIDE SEQUENCE</scope>
    <source>
        <strain evidence="6">Duluth1</strain>
        <tissue evidence="6">Whole animal</tissue>
    </source>
</reference>
<feature type="transmembrane region" description="Helical" evidence="4">
    <location>
        <begin position="21"/>
        <end position="50"/>
    </location>
</feature>
<keyword evidence="3" id="KW-0012">Acyltransferase</keyword>
<keyword evidence="7" id="KW-1185">Reference proteome</keyword>